<sequence>MSREPLAGVGSVKVKLGVLVAASVTVATLVASLGRAASVPLWLSLPVTVLLALAVTQLLAVGMTSPLRQMTAAARRMARGDYTARVADGSRDEVGELARAFNTMAGDLGDVDRRRRELVATVSHELRTPLAGLRAVLENLVDDVGAPTPEARHDALATALGQAERMSALVEDLLDLARVDAGHAPLRPESVDVGDLLDACVAEAVTAAGSRGRGVTYDVDVSPVDLTVRADPARLHQLVANLLDNAARHSPAGGTVRVDAGRGPDGGLRLQVHDDGPGVPPAERARVFEAFGTGSGGGTGLGLAVARWVADLHGGAIRFVDPAGAAGAHVQVDLPADPVPTPSPSPTTPEAPVPAPLPPAGPTGATPLPARPPRPVPGRDVPVRVPGVVDDLVGDFWPDDGVPARLGVLLASLGVGLLGAVVLPFRDHGIGAALVLLAAGGVVLGAAKHRRDPFTLTCAALCALLAATVAVRDAEWIAFLCALAGAALCVVGVTRGRTLPAFVLAGLSWPLAGIRGLPWLGRTTARLTGLGQSAALLRTVVLSVLGLVVFGALLTSADALLAEWVDALLPDLTVDTLVLRAFLTVAIGGAVLAAAYLALDPPQVDRGPRPARPVAHRFEWLAPVLVVVGVFGAFLVAQAAVVFGGHDYLRRTTGLTYAEYVHQGFGQLTVATALTLLVVGVAARKAPRETVADRAWLRVTLGALCVETLVVVASALHRMDLYQEAYGYTRLRLLVDVFEGWLGVVVLAVLVGGVTLRGAWVARFALLSGAVALLGLAVVNPDAWIAERNLERYDATGRIDWYYLSGLSQDAVPVLAELPATERACLAPGWSPSDDDWLEWNLGRARAADVMGAQPWVAESSGRSTCS</sequence>
<feature type="transmembrane region" description="Helical" evidence="24">
    <location>
        <begin position="664"/>
        <end position="683"/>
    </location>
</feature>
<feature type="domain" description="HAMP" evidence="26">
    <location>
        <begin position="61"/>
        <end position="113"/>
    </location>
</feature>
<feature type="transmembrane region" description="Helical" evidence="24">
    <location>
        <begin position="761"/>
        <end position="779"/>
    </location>
</feature>
<dbReference type="SUPFAM" id="SSF55874">
    <property type="entry name" value="ATPase domain of HSP90 chaperone/DNA topoisomerase II/histidine kinase"/>
    <property type="match status" value="1"/>
</dbReference>
<feature type="transmembrane region" description="Helical" evidence="24">
    <location>
        <begin position="577"/>
        <end position="599"/>
    </location>
</feature>
<dbReference type="PANTHER" id="PTHR44936:SF9">
    <property type="entry name" value="SENSOR PROTEIN CREC"/>
    <property type="match status" value="1"/>
</dbReference>
<evidence type="ECO:0000256" key="7">
    <source>
        <dbReference type="ARBA" id="ARBA00022553"/>
    </source>
</evidence>
<dbReference type="Proteomes" id="UP000468687">
    <property type="component" value="Unassembled WGS sequence"/>
</dbReference>
<organism evidence="27 28">
    <name type="scientific">Nocardioides zeae</name>
    <dbReference type="NCBI Taxonomy" id="1457234"/>
    <lineage>
        <taxon>Bacteria</taxon>
        <taxon>Bacillati</taxon>
        <taxon>Actinomycetota</taxon>
        <taxon>Actinomycetes</taxon>
        <taxon>Propionibacteriales</taxon>
        <taxon>Nocardioidaceae</taxon>
        <taxon>Nocardioides</taxon>
    </lineage>
</organism>
<dbReference type="GO" id="GO:0005886">
    <property type="term" value="C:plasma membrane"/>
    <property type="evidence" value="ECO:0007669"/>
    <property type="project" value="UniProtKB-SubCell"/>
</dbReference>
<evidence type="ECO:0000313" key="27">
    <source>
        <dbReference type="EMBL" id="NEN77939.1"/>
    </source>
</evidence>
<dbReference type="EMBL" id="JAAGXA010000003">
    <property type="protein sequence ID" value="NEN77939.1"/>
    <property type="molecule type" value="Genomic_DNA"/>
</dbReference>
<evidence type="ECO:0000256" key="6">
    <source>
        <dbReference type="ARBA" id="ARBA00022475"/>
    </source>
</evidence>
<feature type="transmembrane region" description="Helical" evidence="24">
    <location>
        <begin position="406"/>
        <end position="423"/>
    </location>
</feature>
<dbReference type="PRINTS" id="PR00344">
    <property type="entry name" value="BCTRLSENSOR"/>
</dbReference>
<dbReference type="PANTHER" id="PTHR44936">
    <property type="entry name" value="SENSOR PROTEIN CREC"/>
    <property type="match status" value="1"/>
</dbReference>
<accession>A0A6P0HGV1</accession>
<keyword evidence="28" id="KW-1185">Reference proteome</keyword>
<feature type="transmembrane region" description="Helical" evidence="24">
    <location>
        <begin position="46"/>
        <end position="67"/>
    </location>
</feature>
<dbReference type="InterPro" id="IPR025291">
    <property type="entry name" value="DUF4153"/>
</dbReference>
<feature type="transmembrane region" description="Helical" evidence="24">
    <location>
        <begin position="737"/>
        <end position="754"/>
    </location>
</feature>
<comment type="subcellular location">
    <subcellularLocation>
        <location evidence="4">Cell membrane</location>
        <topology evidence="4">Multi-pass membrane protein</topology>
    </subcellularLocation>
</comment>
<dbReference type="Pfam" id="PF00672">
    <property type="entry name" value="HAMP"/>
    <property type="match status" value="1"/>
</dbReference>
<dbReference type="InterPro" id="IPR050980">
    <property type="entry name" value="2C_sensor_his_kinase"/>
</dbReference>
<dbReference type="FunFam" id="1.10.287.130:FF:000001">
    <property type="entry name" value="Two-component sensor histidine kinase"/>
    <property type="match status" value="1"/>
</dbReference>
<dbReference type="CDD" id="cd00075">
    <property type="entry name" value="HATPase"/>
    <property type="match status" value="1"/>
</dbReference>
<evidence type="ECO:0000256" key="4">
    <source>
        <dbReference type="ARBA" id="ARBA00004651"/>
    </source>
</evidence>
<gene>
    <name evidence="27" type="ORF">G3T38_06580</name>
</gene>
<keyword evidence="20" id="KW-0464">Manganese</keyword>
<dbReference type="SMART" id="SM00304">
    <property type="entry name" value="HAMP"/>
    <property type="match status" value="1"/>
</dbReference>
<dbReference type="InterPro" id="IPR004358">
    <property type="entry name" value="Sig_transdc_His_kin-like_C"/>
</dbReference>
<comment type="cofactor">
    <cofactor evidence="3">
        <name>Mg(2+)</name>
        <dbReference type="ChEBI" id="CHEBI:18420"/>
    </cofactor>
</comment>
<protein>
    <recommendedName>
        <fullName evidence="21">Signal transduction histidine-protein kinase/phosphatase MprB</fullName>
        <ecNumber evidence="5">2.7.13.3</ecNumber>
    </recommendedName>
    <alternativeName>
        <fullName evidence="22">Mycobacterial persistence regulator B</fullName>
    </alternativeName>
</protein>
<comment type="caution">
    <text evidence="27">The sequence shown here is derived from an EMBL/GenBank/DDBJ whole genome shotgun (WGS) entry which is preliminary data.</text>
</comment>
<dbReference type="EC" id="2.7.13.3" evidence="5"/>
<dbReference type="Pfam" id="PF13687">
    <property type="entry name" value="DUF4153"/>
    <property type="match status" value="1"/>
</dbReference>
<evidence type="ECO:0000256" key="13">
    <source>
        <dbReference type="ARBA" id="ARBA00022840"/>
    </source>
</evidence>
<keyword evidence="15" id="KW-0904">Protein phosphatase</keyword>
<dbReference type="InterPro" id="IPR036890">
    <property type="entry name" value="HATPase_C_sf"/>
</dbReference>
<feature type="domain" description="Histidine kinase" evidence="25">
    <location>
        <begin position="121"/>
        <end position="338"/>
    </location>
</feature>
<evidence type="ECO:0000256" key="24">
    <source>
        <dbReference type="SAM" id="Phobius"/>
    </source>
</evidence>
<dbReference type="Pfam" id="PF02518">
    <property type="entry name" value="HATPase_c"/>
    <property type="match status" value="1"/>
</dbReference>
<evidence type="ECO:0000256" key="22">
    <source>
        <dbReference type="ARBA" id="ARBA00041776"/>
    </source>
</evidence>
<evidence type="ECO:0000256" key="11">
    <source>
        <dbReference type="ARBA" id="ARBA00022777"/>
    </source>
</evidence>
<dbReference type="CDD" id="cd06225">
    <property type="entry name" value="HAMP"/>
    <property type="match status" value="1"/>
</dbReference>
<keyword evidence="8" id="KW-0808">Transferase</keyword>
<evidence type="ECO:0000256" key="20">
    <source>
        <dbReference type="ARBA" id="ARBA00023211"/>
    </source>
</evidence>
<keyword evidence="17" id="KW-0902">Two-component regulatory system</keyword>
<proteinExistence type="predicted"/>
<feature type="transmembrane region" description="Helical" evidence="24">
    <location>
        <begin position="535"/>
        <end position="557"/>
    </location>
</feature>
<evidence type="ECO:0000256" key="9">
    <source>
        <dbReference type="ARBA" id="ARBA00022692"/>
    </source>
</evidence>
<dbReference type="RefSeq" id="WP_163771288.1">
    <property type="nucleotide sequence ID" value="NZ_JAAGXA010000003.1"/>
</dbReference>
<keyword evidence="14" id="KW-0460">Magnesium</keyword>
<evidence type="ECO:0000256" key="15">
    <source>
        <dbReference type="ARBA" id="ARBA00022912"/>
    </source>
</evidence>
<feature type="compositionally biased region" description="Pro residues" evidence="23">
    <location>
        <begin position="337"/>
        <end position="361"/>
    </location>
</feature>
<feature type="transmembrane region" description="Helical" evidence="24">
    <location>
        <begin position="695"/>
        <end position="717"/>
    </location>
</feature>
<dbReference type="PROSITE" id="PS50885">
    <property type="entry name" value="HAMP"/>
    <property type="match status" value="1"/>
</dbReference>
<keyword evidence="11" id="KW-0418">Kinase</keyword>
<keyword evidence="6" id="KW-1003">Cell membrane</keyword>
<dbReference type="Pfam" id="PF00512">
    <property type="entry name" value="HisKA"/>
    <property type="match status" value="1"/>
</dbReference>
<dbReference type="InterPro" id="IPR003661">
    <property type="entry name" value="HisK_dim/P_dom"/>
</dbReference>
<evidence type="ECO:0000256" key="14">
    <source>
        <dbReference type="ARBA" id="ARBA00022842"/>
    </source>
</evidence>
<dbReference type="SMART" id="SM00388">
    <property type="entry name" value="HisKA"/>
    <property type="match status" value="1"/>
</dbReference>
<keyword evidence="24" id="KW-0472">Membrane</keyword>
<dbReference type="Gene3D" id="6.10.340.10">
    <property type="match status" value="1"/>
</dbReference>
<feature type="transmembrane region" description="Helical" evidence="24">
    <location>
        <begin position="620"/>
        <end position="644"/>
    </location>
</feature>
<dbReference type="InterPro" id="IPR003660">
    <property type="entry name" value="HAMP_dom"/>
</dbReference>
<keyword evidence="19" id="KW-0843">Virulence</keyword>
<evidence type="ECO:0000256" key="16">
    <source>
        <dbReference type="ARBA" id="ARBA00022989"/>
    </source>
</evidence>
<evidence type="ECO:0000256" key="17">
    <source>
        <dbReference type="ARBA" id="ARBA00023012"/>
    </source>
</evidence>
<evidence type="ECO:0000259" key="25">
    <source>
        <dbReference type="PROSITE" id="PS50109"/>
    </source>
</evidence>
<evidence type="ECO:0000256" key="12">
    <source>
        <dbReference type="ARBA" id="ARBA00022801"/>
    </source>
</evidence>
<dbReference type="PROSITE" id="PS50109">
    <property type="entry name" value="HIS_KIN"/>
    <property type="match status" value="1"/>
</dbReference>
<evidence type="ECO:0000256" key="18">
    <source>
        <dbReference type="ARBA" id="ARBA00023016"/>
    </source>
</evidence>
<dbReference type="CDD" id="cd00082">
    <property type="entry name" value="HisKA"/>
    <property type="match status" value="1"/>
</dbReference>
<keyword evidence="12" id="KW-0378">Hydrolase</keyword>
<dbReference type="AlphaFoldDB" id="A0A6P0HGV1"/>
<feature type="transmembrane region" description="Helical" evidence="24">
    <location>
        <begin position="454"/>
        <end position="471"/>
    </location>
</feature>
<feature type="region of interest" description="Disordered" evidence="23">
    <location>
        <begin position="333"/>
        <end position="379"/>
    </location>
</feature>
<dbReference type="GO" id="GO:0004721">
    <property type="term" value="F:phosphoprotein phosphatase activity"/>
    <property type="evidence" value="ECO:0007669"/>
    <property type="project" value="UniProtKB-KW"/>
</dbReference>
<keyword evidence="7" id="KW-0597">Phosphoprotein</keyword>
<dbReference type="SUPFAM" id="SSF158472">
    <property type="entry name" value="HAMP domain-like"/>
    <property type="match status" value="1"/>
</dbReference>
<keyword evidence="9 24" id="KW-0812">Transmembrane</keyword>
<dbReference type="InterPro" id="IPR003594">
    <property type="entry name" value="HATPase_dom"/>
</dbReference>
<dbReference type="SMART" id="SM00387">
    <property type="entry name" value="HATPase_c"/>
    <property type="match status" value="1"/>
</dbReference>
<dbReference type="GO" id="GO:0000155">
    <property type="term" value="F:phosphorelay sensor kinase activity"/>
    <property type="evidence" value="ECO:0007669"/>
    <property type="project" value="InterPro"/>
</dbReference>
<evidence type="ECO:0000256" key="10">
    <source>
        <dbReference type="ARBA" id="ARBA00022741"/>
    </source>
</evidence>
<evidence type="ECO:0000259" key="26">
    <source>
        <dbReference type="PROSITE" id="PS50885"/>
    </source>
</evidence>
<dbReference type="SUPFAM" id="SSF47384">
    <property type="entry name" value="Homodimeric domain of signal transducing histidine kinase"/>
    <property type="match status" value="1"/>
</dbReference>
<keyword evidence="13" id="KW-0067">ATP-binding</keyword>
<evidence type="ECO:0000256" key="1">
    <source>
        <dbReference type="ARBA" id="ARBA00000085"/>
    </source>
</evidence>
<evidence type="ECO:0000256" key="3">
    <source>
        <dbReference type="ARBA" id="ARBA00001946"/>
    </source>
</evidence>
<comment type="catalytic activity">
    <reaction evidence="1">
        <text>ATP + protein L-histidine = ADP + protein N-phospho-L-histidine.</text>
        <dbReference type="EC" id="2.7.13.3"/>
    </reaction>
</comment>
<evidence type="ECO:0000256" key="21">
    <source>
        <dbReference type="ARBA" id="ARBA00040454"/>
    </source>
</evidence>
<feature type="transmembrane region" description="Helical" evidence="24">
    <location>
        <begin position="429"/>
        <end position="447"/>
    </location>
</feature>
<dbReference type="Gene3D" id="3.30.565.10">
    <property type="entry name" value="Histidine kinase-like ATPase, C-terminal domain"/>
    <property type="match status" value="1"/>
</dbReference>
<keyword evidence="16 24" id="KW-1133">Transmembrane helix</keyword>
<evidence type="ECO:0000256" key="5">
    <source>
        <dbReference type="ARBA" id="ARBA00012438"/>
    </source>
</evidence>
<evidence type="ECO:0000256" key="8">
    <source>
        <dbReference type="ARBA" id="ARBA00022679"/>
    </source>
</evidence>
<dbReference type="GO" id="GO:0005524">
    <property type="term" value="F:ATP binding"/>
    <property type="evidence" value="ECO:0007669"/>
    <property type="project" value="UniProtKB-KW"/>
</dbReference>
<comment type="cofactor">
    <cofactor evidence="2">
        <name>Mn(2+)</name>
        <dbReference type="ChEBI" id="CHEBI:29035"/>
    </cofactor>
</comment>
<name>A0A6P0HGV1_9ACTN</name>
<dbReference type="InterPro" id="IPR005467">
    <property type="entry name" value="His_kinase_dom"/>
</dbReference>
<evidence type="ECO:0000313" key="28">
    <source>
        <dbReference type="Proteomes" id="UP000468687"/>
    </source>
</evidence>
<dbReference type="InterPro" id="IPR036097">
    <property type="entry name" value="HisK_dim/P_sf"/>
</dbReference>
<reference evidence="27 28" key="1">
    <citation type="journal article" date="2014" name="Int. J. Syst. Evol. Microbiol.">
        <title>Nocardioides zeae sp. nov., isolated from the stem of Zea mays.</title>
        <authorList>
            <person name="Glaeser S.P."/>
            <person name="McInroy J.A."/>
            <person name="Busse H.J."/>
            <person name="Kampfer P."/>
        </authorList>
    </citation>
    <scope>NUCLEOTIDE SEQUENCE [LARGE SCALE GENOMIC DNA]</scope>
    <source>
        <strain evidence="27 28">JCM 30728</strain>
    </source>
</reference>
<evidence type="ECO:0000256" key="2">
    <source>
        <dbReference type="ARBA" id="ARBA00001936"/>
    </source>
</evidence>
<dbReference type="Gene3D" id="1.10.287.130">
    <property type="match status" value="1"/>
</dbReference>
<evidence type="ECO:0000256" key="23">
    <source>
        <dbReference type="SAM" id="MobiDB-lite"/>
    </source>
</evidence>
<keyword evidence="10" id="KW-0547">Nucleotide-binding</keyword>
<keyword evidence="18" id="KW-0346">Stress response</keyword>
<feature type="transmembrane region" description="Helical" evidence="24">
    <location>
        <begin position="477"/>
        <end position="494"/>
    </location>
</feature>
<evidence type="ECO:0000256" key="19">
    <source>
        <dbReference type="ARBA" id="ARBA00023026"/>
    </source>
</evidence>